<evidence type="ECO:0000256" key="13">
    <source>
        <dbReference type="ARBA" id="ARBA00023136"/>
    </source>
</evidence>
<reference evidence="24" key="1">
    <citation type="journal article" date="2020" name="Stud. Mycol.">
        <title>101 Dothideomycetes genomes: a test case for predicting lifestyles and emergence of pathogens.</title>
        <authorList>
            <person name="Haridas S."/>
            <person name="Albert R."/>
            <person name="Binder M."/>
            <person name="Bloem J."/>
            <person name="Labutti K."/>
            <person name="Salamov A."/>
            <person name="Andreopoulos B."/>
            <person name="Baker S."/>
            <person name="Barry K."/>
            <person name="Bills G."/>
            <person name="Bluhm B."/>
            <person name="Cannon C."/>
            <person name="Castanera R."/>
            <person name="Culley D."/>
            <person name="Daum C."/>
            <person name="Ezra D."/>
            <person name="Gonzalez J."/>
            <person name="Henrissat B."/>
            <person name="Kuo A."/>
            <person name="Liang C."/>
            <person name="Lipzen A."/>
            <person name="Lutzoni F."/>
            <person name="Magnuson J."/>
            <person name="Mondo S."/>
            <person name="Nolan M."/>
            <person name="Ohm R."/>
            <person name="Pangilinan J."/>
            <person name="Park H.-J."/>
            <person name="Ramirez L."/>
            <person name="Alfaro M."/>
            <person name="Sun H."/>
            <person name="Tritt A."/>
            <person name="Yoshinaga Y."/>
            <person name="Zwiers L.-H."/>
            <person name="Turgeon B."/>
            <person name="Goodwin S."/>
            <person name="Spatafora J."/>
            <person name="Crous P."/>
            <person name="Grigoriev I."/>
        </authorList>
    </citation>
    <scope>NUCLEOTIDE SEQUENCE</scope>
    <source>
        <strain evidence="24">CBS 260.36</strain>
    </source>
</reference>
<evidence type="ECO:0000256" key="19">
    <source>
        <dbReference type="ARBA" id="ARBA00025152"/>
    </source>
</evidence>
<dbReference type="EMBL" id="ML996085">
    <property type="protein sequence ID" value="KAF2152996.1"/>
    <property type="molecule type" value="Genomic_DNA"/>
</dbReference>
<evidence type="ECO:0000256" key="21">
    <source>
        <dbReference type="ARBA" id="ARBA00032906"/>
    </source>
</evidence>
<feature type="chain" id="PRO_5040357911" description="Probable glucan endo-1,3-beta-glucosidase eglC" evidence="23">
    <location>
        <begin position="18"/>
        <end position="289"/>
    </location>
</feature>
<comment type="subcellular location">
    <subcellularLocation>
        <location evidence="3">Cell membrane</location>
        <topology evidence="3">Lipid-anchor</topology>
        <topology evidence="3">GPI-anchor</topology>
    </subcellularLocation>
    <subcellularLocation>
        <location evidence="2">Secreted</location>
        <location evidence="2">Cell wall</location>
    </subcellularLocation>
</comment>
<dbReference type="PANTHER" id="PTHR16631">
    <property type="entry name" value="GLUCAN 1,3-BETA-GLUCOSIDASE"/>
    <property type="match status" value="1"/>
</dbReference>
<keyword evidence="11 23" id="KW-0732">Signal</keyword>
<evidence type="ECO:0000256" key="22">
    <source>
        <dbReference type="RuleBase" id="RU004335"/>
    </source>
</evidence>
<dbReference type="SUPFAM" id="SSF51445">
    <property type="entry name" value="(Trans)glycosidases"/>
    <property type="match status" value="1"/>
</dbReference>
<evidence type="ECO:0000256" key="7">
    <source>
        <dbReference type="ARBA" id="ARBA00022475"/>
    </source>
</evidence>
<dbReference type="Pfam" id="PF00332">
    <property type="entry name" value="Glyco_hydro_17"/>
    <property type="match status" value="1"/>
</dbReference>
<keyword evidence="25" id="KW-1185">Reference proteome</keyword>
<dbReference type="EC" id="3.2.1.39" evidence="5"/>
<dbReference type="InterPro" id="IPR050732">
    <property type="entry name" value="Beta-glucan_modifiers"/>
</dbReference>
<sequence length="289" mass="31552">MKLSVASSLALAAPALAALRGFNSAATNPDGSCKSVSDWQNTFSRIQAAPGSFKTVRVYAASDCNTLANAVPAAINTKTKLIVGIWTEDETHYGNEKQALLNVMSTFGHDWIQAITVGSEDLYRGDTSASALAAQIYDVRGMVRAQGVKAPVGHVDTWTAWVNPGNNDVIKAADFVGMDAYPYFQAIPIDNAVNVFMQNLTATRNYVHSVKSKVPLWITETGWPVHGATYGGVSVASPANARRYWRGLMCSNLLKDVNVFWYMDEDYWMKPSFGMIGKDGKRVYDQSKC</sequence>
<comment type="similarity">
    <text evidence="4 22">Belongs to the glycosyl hydrolase 17 family.</text>
</comment>
<feature type="signal peptide" evidence="23">
    <location>
        <begin position="1"/>
        <end position="17"/>
    </location>
</feature>
<keyword evidence="16" id="KW-0449">Lipoprotein</keyword>
<proteinExistence type="inferred from homology"/>
<gene>
    <name evidence="24" type="ORF">K461DRAFT_267657</name>
</gene>
<evidence type="ECO:0000256" key="1">
    <source>
        <dbReference type="ARBA" id="ARBA00000382"/>
    </source>
</evidence>
<evidence type="ECO:0000256" key="10">
    <source>
        <dbReference type="ARBA" id="ARBA00022622"/>
    </source>
</evidence>
<keyword evidence="7" id="KW-1003">Cell membrane</keyword>
<evidence type="ECO:0000256" key="2">
    <source>
        <dbReference type="ARBA" id="ARBA00004191"/>
    </source>
</evidence>
<dbReference type="GO" id="GO:0005576">
    <property type="term" value="C:extracellular region"/>
    <property type="evidence" value="ECO:0007669"/>
    <property type="project" value="TreeGrafter"/>
</dbReference>
<evidence type="ECO:0000256" key="5">
    <source>
        <dbReference type="ARBA" id="ARBA00012780"/>
    </source>
</evidence>
<dbReference type="Proteomes" id="UP000799439">
    <property type="component" value="Unassembled WGS sequence"/>
</dbReference>
<evidence type="ECO:0000256" key="14">
    <source>
        <dbReference type="ARBA" id="ARBA00023180"/>
    </source>
</evidence>
<evidence type="ECO:0000256" key="16">
    <source>
        <dbReference type="ARBA" id="ARBA00023288"/>
    </source>
</evidence>
<dbReference type="GO" id="GO:0000272">
    <property type="term" value="P:polysaccharide catabolic process"/>
    <property type="evidence" value="ECO:0007669"/>
    <property type="project" value="UniProtKB-KW"/>
</dbReference>
<evidence type="ECO:0000256" key="3">
    <source>
        <dbReference type="ARBA" id="ARBA00004609"/>
    </source>
</evidence>
<evidence type="ECO:0000256" key="23">
    <source>
        <dbReference type="SAM" id="SignalP"/>
    </source>
</evidence>
<keyword evidence="17" id="KW-0961">Cell wall biogenesis/degradation</keyword>
<dbReference type="InterPro" id="IPR017853">
    <property type="entry name" value="GH"/>
</dbReference>
<keyword evidence="15" id="KW-0119">Carbohydrate metabolism</keyword>
<comment type="catalytic activity">
    <reaction evidence="1">
        <text>Hydrolysis of (1-&gt;3)-beta-D-glucosidic linkages in (1-&gt;3)-beta-D-glucans.</text>
        <dbReference type="EC" id="3.2.1.39"/>
    </reaction>
</comment>
<keyword evidence="10" id="KW-0336">GPI-anchor</keyword>
<accession>A0A9P4MMR2</accession>
<evidence type="ECO:0000256" key="9">
    <source>
        <dbReference type="ARBA" id="ARBA00022525"/>
    </source>
</evidence>
<evidence type="ECO:0000256" key="20">
    <source>
        <dbReference type="ARBA" id="ARBA00032134"/>
    </source>
</evidence>
<keyword evidence="14" id="KW-0325">Glycoprotein</keyword>
<dbReference type="GO" id="GO:0005886">
    <property type="term" value="C:plasma membrane"/>
    <property type="evidence" value="ECO:0007669"/>
    <property type="project" value="UniProtKB-SubCell"/>
</dbReference>
<dbReference type="Gene3D" id="3.20.20.80">
    <property type="entry name" value="Glycosidases"/>
    <property type="match status" value="1"/>
</dbReference>
<evidence type="ECO:0000256" key="6">
    <source>
        <dbReference type="ARBA" id="ARBA00019762"/>
    </source>
</evidence>
<name>A0A9P4MMR2_9PEZI</name>
<evidence type="ECO:0000256" key="17">
    <source>
        <dbReference type="ARBA" id="ARBA00023316"/>
    </source>
</evidence>
<evidence type="ECO:0000313" key="24">
    <source>
        <dbReference type="EMBL" id="KAF2152996.1"/>
    </source>
</evidence>
<keyword evidence="18" id="KW-0624">Polysaccharide degradation</keyword>
<dbReference type="GO" id="GO:0009986">
    <property type="term" value="C:cell surface"/>
    <property type="evidence" value="ECO:0007669"/>
    <property type="project" value="TreeGrafter"/>
</dbReference>
<organism evidence="24 25">
    <name type="scientific">Myriangium duriaei CBS 260.36</name>
    <dbReference type="NCBI Taxonomy" id="1168546"/>
    <lineage>
        <taxon>Eukaryota</taxon>
        <taxon>Fungi</taxon>
        <taxon>Dikarya</taxon>
        <taxon>Ascomycota</taxon>
        <taxon>Pezizomycotina</taxon>
        <taxon>Dothideomycetes</taxon>
        <taxon>Dothideomycetidae</taxon>
        <taxon>Myriangiales</taxon>
        <taxon>Myriangiaceae</taxon>
        <taxon>Myriangium</taxon>
    </lineage>
</organism>
<dbReference type="AlphaFoldDB" id="A0A9P4MMR2"/>
<evidence type="ECO:0000256" key="11">
    <source>
        <dbReference type="ARBA" id="ARBA00022729"/>
    </source>
</evidence>
<keyword evidence="9" id="KW-0964">Secreted</keyword>
<evidence type="ECO:0000256" key="18">
    <source>
        <dbReference type="ARBA" id="ARBA00023326"/>
    </source>
</evidence>
<evidence type="ECO:0000313" key="25">
    <source>
        <dbReference type="Proteomes" id="UP000799439"/>
    </source>
</evidence>
<dbReference type="OrthoDB" id="77201at2759"/>
<dbReference type="GO" id="GO:0042973">
    <property type="term" value="F:glucan endo-1,3-beta-D-glucosidase activity"/>
    <property type="evidence" value="ECO:0007669"/>
    <property type="project" value="UniProtKB-EC"/>
</dbReference>
<protein>
    <recommendedName>
        <fullName evidence="6">Probable glucan endo-1,3-beta-glucosidase eglC</fullName>
        <ecNumber evidence="5">3.2.1.39</ecNumber>
    </recommendedName>
    <alternativeName>
        <fullName evidence="20">Endo-1,3-beta-glucanase eglC</fullName>
    </alternativeName>
    <alternativeName>
        <fullName evidence="21">Laminarinase eglC</fullName>
    </alternativeName>
</protein>
<evidence type="ECO:0000256" key="8">
    <source>
        <dbReference type="ARBA" id="ARBA00022512"/>
    </source>
</evidence>
<dbReference type="InterPro" id="IPR000490">
    <property type="entry name" value="Glyco_hydro_17"/>
</dbReference>
<dbReference type="GO" id="GO:0071555">
    <property type="term" value="P:cell wall organization"/>
    <property type="evidence" value="ECO:0007669"/>
    <property type="project" value="UniProtKB-KW"/>
</dbReference>
<comment type="function">
    <text evidence="19">Glucanases play a role in cell expansion during growth, in cell-cell fusion during mating, and in spore release during sporulation. This enzyme may be involved in beta-glucan degradation and also function biosynthetically as a transglycosylase.</text>
</comment>
<keyword evidence="12 24" id="KW-0378">Hydrolase</keyword>
<comment type="caution">
    <text evidence="24">The sequence shown here is derived from an EMBL/GenBank/DDBJ whole genome shotgun (WGS) entry which is preliminary data.</text>
</comment>
<dbReference type="GO" id="GO:0098552">
    <property type="term" value="C:side of membrane"/>
    <property type="evidence" value="ECO:0007669"/>
    <property type="project" value="UniProtKB-KW"/>
</dbReference>
<keyword evidence="13" id="KW-0472">Membrane</keyword>
<dbReference type="GO" id="GO:0009277">
    <property type="term" value="C:fungal-type cell wall"/>
    <property type="evidence" value="ECO:0007669"/>
    <property type="project" value="TreeGrafter"/>
</dbReference>
<evidence type="ECO:0000256" key="12">
    <source>
        <dbReference type="ARBA" id="ARBA00022801"/>
    </source>
</evidence>
<dbReference type="PANTHER" id="PTHR16631:SF13">
    <property type="entry name" value="GLUCAN ENDO-1,3-BETA-GLUCOSIDASE EGLC-RELATED"/>
    <property type="match status" value="1"/>
</dbReference>
<keyword evidence="8" id="KW-0134">Cell wall</keyword>
<evidence type="ECO:0000256" key="4">
    <source>
        <dbReference type="ARBA" id="ARBA00008773"/>
    </source>
</evidence>
<evidence type="ECO:0000256" key="15">
    <source>
        <dbReference type="ARBA" id="ARBA00023277"/>
    </source>
</evidence>